<dbReference type="InterPro" id="IPR036291">
    <property type="entry name" value="NAD(P)-bd_dom_sf"/>
</dbReference>
<dbReference type="EMBL" id="AP018365">
    <property type="protein sequence ID" value="BBB00329.1"/>
    <property type="molecule type" value="Genomic_DNA"/>
</dbReference>
<name>A0A7U3UWX7_9ACTN</name>
<reference evidence="2 3" key="3">
    <citation type="journal article" date="2011" name="Nat. Chem. Biol.">
        <title>Reveromycin A biosynthesis uses RevG and RevJ for stereospecific spiroacetal formation.</title>
        <authorList>
            <person name="Takahashi S."/>
            <person name="Toyoda A."/>
            <person name="Sekiyama Y."/>
            <person name="Takagi H."/>
            <person name="Nogawa T."/>
            <person name="Uramoto M."/>
            <person name="Suzuki R."/>
            <person name="Koshino H."/>
            <person name="Kumano T."/>
            <person name="Panthee S."/>
            <person name="Dairi T."/>
            <person name="Ishikawa J."/>
            <person name="Ikeda H."/>
            <person name="Sakaki Y."/>
            <person name="Osada H."/>
        </authorList>
    </citation>
    <scope>NUCLEOTIDE SEQUENCE [LARGE SCALE GENOMIC DNA]</scope>
    <source>
        <strain evidence="2 3">SN-593</strain>
    </source>
</reference>
<dbReference type="RefSeq" id="WP_202236356.1">
    <property type="nucleotide sequence ID" value="NZ_AP018365.1"/>
</dbReference>
<evidence type="ECO:0000313" key="3">
    <source>
        <dbReference type="Proteomes" id="UP000595703"/>
    </source>
</evidence>
<dbReference type="Pfam" id="PF13561">
    <property type="entry name" value="adh_short_C2"/>
    <property type="match status" value="1"/>
</dbReference>
<evidence type="ECO:0000256" key="1">
    <source>
        <dbReference type="ARBA" id="ARBA00006484"/>
    </source>
</evidence>
<dbReference type="InterPro" id="IPR050259">
    <property type="entry name" value="SDR"/>
</dbReference>
<sequence>MDLGIEGRKALVCASSQGIGLACATALAAEGVEVWLNGRHEDTLAKAVDEVRAHATSPVHGVVGDLTTTGGRGALLEACPEPDILVTNNRGPRPGRLGELAEADLAEALDLHFSAPIHLLRAVVDGMAARRFGRIVNVTSAVVTRPSPTMVASSGARAGLTAVMKAVSKEVARHNVTINNILPERIDSGRQLQLANRTAEREGISFEEARRRQASSVAAGRLGAPAEIAAACAFLCSVPAGYISGNNLHVDGGSYLGLI</sequence>
<accession>A0A7U3UWX7</accession>
<dbReference type="PANTHER" id="PTHR42879">
    <property type="entry name" value="3-OXOACYL-(ACYL-CARRIER-PROTEIN) REDUCTASE"/>
    <property type="match status" value="1"/>
</dbReference>
<protein>
    <submittedName>
        <fullName evidence="2">Putative dehydrogenase</fullName>
    </submittedName>
</protein>
<dbReference type="PRINTS" id="PR00081">
    <property type="entry name" value="GDHRDH"/>
</dbReference>
<dbReference type="PANTHER" id="PTHR42879:SF6">
    <property type="entry name" value="NADPH-DEPENDENT REDUCTASE BACG"/>
    <property type="match status" value="1"/>
</dbReference>
<reference evidence="2 3" key="2">
    <citation type="journal article" date="2011" name="J. Antibiot.">
        <title>Furaquinocins I and J: novel polyketide isoprenoid hybrid compounds from Streptomyces reveromyceticus SN-593.</title>
        <authorList>
            <person name="Panthee S."/>
            <person name="Takahashi S."/>
            <person name="Takagi H."/>
            <person name="Nogawa T."/>
            <person name="Oowada E."/>
            <person name="Uramoto M."/>
            <person name="Osada H."/>
        </authorList>
    </citation>
    <scope>NUCLEOTIDE SEQUENCE [LARGE SCALE GENOMIC DNA]</scope>
    <source>
        <strain evidence="2 3">SN-593</strain>
    </source>
</reference>
<proteinExistence type="inferred from homology"/>
<dbReference type="Gene3D" id="3.40.50.720">
    <property type="entry name" value="NAD(P)-binding Rossmann-like Domain"/>
    <property type="match status" value="1"/>
</dbReference>
<organism evidence="2 3">
    <name type="scientific">Actinacidiphila reveromycinica</name>
    <dbReference type="NCBI Taxonomy" id="659352"/>
    <lineage>
        <taxon>Bacteria</taxon>
        <taxon>Bacillati</taxon>
        <taxon>Actinomycetota</taxon>
        <taxon>Actinomycetes</taxon>
        <taxon>Kitasatosporales</taxon>
        <taxon>Streptomycetaceae</taxon>
        <taxon>Actinacidiphila</taxon>
    </lineage>
</organism>
<dbReference type="SUPFAM" id="SSF51735">
    <property type="entry name" value="NAD(P)-binding Rossmann-fold domains"/>
    <property type="match status" value="1"/>
</dbReference>
<gene>
    <name evidence="2" type="ORF">RVR_7344</name>
</gene>
<reference evidence="2 3" key="1">
    <citation type="journal article" date="2010" name="J. Bacteriol.">
        <title>Biochemical characterization of a novel indole prenyltransferase from Streptomyces sp. SN-593.</title>
        <authorList>
            <person name="Takahashi S."/>
            <person name="Takagi H."/>
            <person name="Toyoda A."/>
            <person name="Uramoto M."/>
            <person name="Nogawa T."/>
            <person name="Ueki M."/>
            <person name="Sakaki Y."/>
            <person name="Osada H."/>
        </authorList>
    </citation>
    <scope>NUCLEOTIDE SEQUENCE [LARGE SCALE GENOMIC DNA]</scope>
    <source>
        <strain evidence="2 3">SN-593</strain>
    </source>
</reference>
<keyword evidence="3" id="KW-1185">Reference proteome</keyword>
<dbReference type="KEGG" id="arev:RVR_7344"/>
<reference evidence="2 3" key="4">
    <citation type="journal article" date="2020" name="Sci. Rep.">
        <title>beta-carboline chemical signals induce reveromycin production through a LuxR family regulator in Streptomyces sp. SN-593.</title>
        <authorList>
            <person name="Panthee S."/>
            <person name="Kito N."/>
            <person name="Hayashi T."/>
            <person name="Shimizu T."/>
            <person name="Ishikawa J."/>
            <person name="Hamamoto H."/>
            <person name="Osada H."/>
            <person name="Takahashi S."/>
        </authorList>
    </citation>
    <scope>NUCLEOTIDE SEQUENCE [LARGE SCALE GENOMIC DNA]</scope>
    <source>
        <strain evidence="2 3">SN-593</strain>
    </source>
</reference>
<dbReference type="InterPro" id="IPR002347">
    <property type="entry name" value="SDR_fam"/>
</dbReference>
<dbReference type="Proteomes" id="UP000595703">
    <property type="component" value="Chromosome"/>
</dbReference>
<comment type="similarity">
    <text evidence="1">Belongs to the short-chain dehydrogenases/reductases (SDR) family.</text>
</comment>
<evidence type="ECO:0000313" key="2">
    <source>
        <dbReference type="EMBL" id="BBB00329.1"/>
    </source>
</evidence>
<dbReference type="AlphaFoldDB" id="A0A7U3UWX7"/>